<comment type="caution">
    <text evidence="1">The sequence shown here is derived from an EMBL/GenBank/DDBJ whole genome shotgun (WGS) entry which is preliminary data.</text>
</comment>
<organism evidence="1 2">
    <name type="scientific">Pseudolycoriella hygida</name>
    <dbReference type="NCBI Taxonomy" id="35572"/>
    <lineage>
        <taxon>Eukaryota</taxon>
        <taxon>Metazoa</taxon>
        <taxon>Ecdysozoa</taxon>
        <taxon>Arthropoda</taxon>
        <taxon>Hexapoda</taxon>
        <taxon>Insecta</taxon>
        <taxon>Pterygota</taxon>
        <taxon>Neoptera</taxon>
        <taxon>Endopterygota</taxon>
        <taxon>Diptera</taxon>
        <taxon>Nematocera</taxon>
        <taxon>Sciaroidea</taxon>
        <taxon>Sciaridae</taxon>
        <taxon>Pseudolycoriella</taxon>
    </lineage>
</organism>
<accession>A0A9Q0S7B2</accession>
<dbReference type="Proteomes" id="UP001151699">
    <property type="component" value="Chromosome A"/>
</dbReference>
<protein>
    <submittedName>
        <fullName evidence="1">Uncharacterized protein</fullName>
    </submittedName>
</protein>
<dbReference type="EMBL" id="WJQU01000001">
    <property type="protein sequence ID" value="KAJ6647979.1"/>
    <property type="molecule type" value="Genomic_DNA"/>
</dbReference>
<keyword evidence="2" id="KW-1185">Reference proteome</keyword>
<proteinExistence type="predicted"/>
<name>A0A9Q0S7B2_9DIPT</name>
<dbReference type="AlphaFoldDB" id="A0A9Q0S7B2"/>
<sequence>MNSNCFWILGLKYAKHNPNNSVNDSTLGILYRNRTKLENEFKLFLDIGAKICQA</sequence>
<evidence type="ECO:0000313" key="1">
    <source>
        <dbReference type="EMBL" id="KAJ6647979.1"/>
    </source>
</evidence>
<reference evidence="1" key="1">
    <citation type="submission" date="2022-07" db="EMBL/GenBank/DDBJ databases">
        <authorList>
            <person name="Trinca V."/>
            <person name="Uliana J.V.C."/>
            <person name="Torres T.T."/>
            <person name="Ward R.J."/>
            <person name="Monesi N."/>
        </authorList>
    </citation>
    <scope>NUCLEOTIDE SEQUENCE</scope>
    <source>
        <strain evidence="1">HSMRA1968</strain>
        <tissue evidence="1">Whole embryos</tissue>
    </source>
</reference>
<evidence type="ECO:0000313" key="2">
    <source>
        <dbReference type="Proteomes" id="UP001151699"/>
    </source>
</evidence>
<gene>
    <name evidence="1" type="ORF">Bhyg_03204</name>
</gene>